<dbReference type="RefSeq" id="WP_145261322.1">
    <property type="nucleotide sequence ID" value="NZ_CP036279.1"/>
</dbReference>
<dbReference type="PANTHER" id="PTHR43283:SF11">
    <property type="entry name" value="BETA-LACTAMASE-RELATED DOMAIN-CONTAINING PROTEIN"/>
    <property type="match status" value="1"/>
</dbReference>
<organism evidence="3 4">
    <name type="scientific">Kolteria novifilia</name>
    <dbReference type="NCBI Taxonomy" id="2527975"/>
    <lineage>
        <taxon>Bacteria</taxon>
        <taxon>Pseudomonadati</taxon>
        <taxon>Planctomycetota</taxon>
        <taxon>Planctomycetia</taxon>
        <taxon>Kolteriales</taxon>
        <taxon>Kolteriaceae</taxon>
        <taxon>Kolteria</taxon>
    </lineage>
</organism>
<dbReference type="Gene3D" id="3.40.710.10">
    <property type="entry name" value="DD-peptidase/beta-lactamase superfamily"/>
    <property type="match status" value="1"/>
</dbReference>
<evidence type="ECO:0000313" key="4">
    <source>
        <dbReference type="Proteomes" id="UP000317093"/>
    </source>
</evidence>
<dbReference type="PANTHER" id="PTHR43283">
    <property type="entry name" value="BETA-LACTAMASE-RELATED"/>
    <property type="match status" value="1"/>
</dbReference>
<reference evidence="3 4" key="1">
    <citation type="submission" date="2019-02" db="EMBL/GenBank/DDBJ databases">
        <title>Deep-cultivation of Planctomycetes and their phenomic and genomic characterization uncovers novel biology.</title>
        <authorList>
            <person name="Wiegand S."/>
            <person name="Jogler M."/>
            <person name="Boedeker C."/>
            <person name="Pinto D."/>
            <person name="Vollmers J."/>
            <person name="Rivas-Marin E."/>
            <person name="Kohn T."/>
            <person name="Peeters S.H."/>
            <person name="Heuer A."/>
            <person name="Rast P."/>
            <person name="Oberbeckmann S."/>
            <person name="Bunk B."/>
            <person name="Jeske O."/>
            <person name="Meyerdierks A."/>
            <person name="Storesund J.E."/>
            <person name="Kallscheuer N."/>
            <person name="Luecker S."/>
            <person name="Lage O.M."/>
            <person name="Pohl T."/>
            <person name="Merkel B.J."/>
            <person name="Hornburger P."/>
            <person name="Mueller R.-W."/>
            <person name="Bruemmer F."/>
            <person name="Labrenz M."/>
            <person name="Spormann A.M."/>
            <person name="Op den Camp H."/>
            <person name="Overmann J."/>
            <person name="Amann R."/>
            <person name="Jetten M.S.M."/>
            <person name="Mascher T."/>
            <person name="Medema M.H."/>
            <person name="Devos D.P."/>
            <person name="Kaster A.-K."/>
            <person name="Ovreas L."/>
            <person name="Rohde M."/>
            <person name="Galperin M.Y."/>
            <person name="Jogler C."/>
        </authorList>
    </citation>
    <scope>NUCLEOTIDE SEQUENCE [LARGE SCALE GENOMIC DNA]</scope>
    <source>
        <strain evidence="3 4">Pan216</strain>
    </source>
</reference>
<protein>
    <submittedName>
        <fullName evidence="3">Penicillin-binding protein 4</fullName>
    </submittedName>
</protein>
<dbReference type="SUPFAM" id="SSF56601">
    <property type="entry name" value="beta-lactamase/transpeptidase-like"/>
    <property type="match status" value="1"/>
</dbReference>
<dbReference type="Proteomes" id="UP000317093">
    <property type="component" value="Chromosome"/>
</dbReference>
<dbReference type="EMBL" id="CP036279">
    <property type="protein sequence ID" value="QDU63676.1"/>
    <property type="molecule type" value="Genomic_DNA"/>
</dbReference>
<dbReference type="InterPro" id="IPR001466">
    <property type="entry name" value="Beta-lactam-related"/>
</dbReference>
<dbReference type="Pfam" id="PF00144">
    <property type="entry name" value="Beta-lactamase"/>
    <property type="match status" value="1"/>
</dbReference>
<dbReference type="KEGG" id="knv:Pan216_45570"/>
<evidence type="ECO:0000313" key="3">
    <source>
        <dbReference type="EMBL" id="QDU63676.1"/>
    </source>
</evidence>
<feature type="domain" description="Beta-lactamase-related" evidence="2">
    <location>
        <begin position="40"/>
        <end position="361"/>
    </location>
</feature>
<name>A0A518B9L2_9BACT</name>
<keyword evidence="1" id="KW-0378">Hydrolase</keyword>
<accession>A0A518B9L2</accession>
<sequence>MATVFPERVDDPQDLGLDAGRLDRCRIRLAAWMAGDDPPLPAVALMVGRGDRVLEPWYLGRQTPAPDAEPLKTDALFAVASITKPIVVLAALQLLEEGLFTLRHRIVDVLPELAVDKERIELVHLMTHTSGLPDHLPDNIELRKAHATLDQFSRGARDVELLFEPGKGFSYQSLGTLLLGRIVERVAGRPLPEVLRERIFAPLGMTDSHLGIGAALDERVVGLITGRGPEDKSWDMNSAFWRRLGAPWGGLYSTPPDLARLAWSMLPRSSVDILAPRTRAMMTTNQIEPMATLPLDVVRKERWGLGWQLNAPNATFGPLCDLLGESLFGHIGASGTVMWVDPETELYLVVLTSCYRQAAPRRLTAISNMIAAAFE</sequence>
<dbReference type="OrthoDB" id="284523at2"/>
<dbReference type="GO" id="GO:0016787">
    <property type="term" value="F:hydrolase activity"/>
    <property type="evidence" value="ECO:0007669"/>
    <property type="project" value="UniProtKB-KW"/>
</dbReference>
<keyword evidence="4" id="KW-1185">Reference proteome</keyword>
<gene>
    <name evidence="3" type="primary">pbpE</name>
    <name evidence="3" type="ORF">Pan216_45570</name>
</gene>
<dbReference type="InterPro" id="IPR050789">
    <property type="entry name" value="Diverse_Enzym_Activities"/>
</dbReference>
<dbReference type="AlphaFoldDB" id="A0A518B9L2"/>
<evidence type="ECO:0000259" key="2">
    <source>
        <dbReference type="Pfam" id="PF00144"/>
    </source>
</evidence>
<proteinExistence type="predicted"/>
<evidence type="ECO:0000256" key="1">
    <source>
        <dbReference type="ARBA" id="ARBA00022801"/>
    </source>
</evidence>
<dbReference type="InterPro" id="IPR012338">
    <property type="entry name" value="Beta-lactam/transpept-like"/>
</dbReference>